<dbReference type="InterPro" id="IPR032675">
    <property type="entry name" value="LRR_dom_sf"/>
</dbReference>
<protein>
    <submittedName>
        <fullName evidence="1">Uncharacterized protein</fullName>
    </submittedName>
</protein>
<gene>
    <name evidence="1" type="ORF">Spb1_24020</name>
</gene>
<reference evidence="1 2" key="1">
    <citation type="submission" date="2019-02" db="EMBL/GenBank/DDBJ databases">
        <title>Deep-cultivation of Planctomycetes and their phenomic and genomic characterization uncovers novel biology.</title>
        <authorList>
            <person name="Wiegand S."/>
            <person name="Jogler M."/>
            <person name="Boedeker C."/>
            <person name="Pinto D."/>
            <person name="Vollmers J."/>
            <person name="Rivas-Marin E."/>
            <person name="Kohn T."/>
            <person name="Peeters S.H."/>
            <person name="Heuer A."/>
            <person name="Rast P."/>
            <person name="Oberbeckmann S."/>
            <person name="Bunk B."/>
            <person name="Jeske O."/>
            <person name="Meyerdierks A."/>
            <person name="Storesund J.E."/>
            <person name="Kallscheuer N."/>
            <person name="Luecker S."/>
            <person name="Lage O.M."/>
            <person name="Pohl T."/>
            <person name="Merkel B.J."/>
            <person name="Hornburger P."/>
            <person name="Mueller R.-W."/>
            <person name="Bruemmer F."/>
            <person name="Labrenz M."/>
            <person name="Spormann A.M."/>
            <person name="Op den Camp H."/>
            <person name="Overmann J."/>
            <person name="Amann R."/>
            <person name="Jetten M.S.M."/>
            <person name="Mascher T."/>
            <person name="Medema M.H."/>
            <person name="Devos D.P."/>
            <person name="Kaster A.-K."/>
            <person name="Ovreas L."/>
            <person name="Rohde M."/>
            <person name="Galperin M.Y."/>
            <person name="Jogler C."/>
        </authorList>
    </citation>
    <scope>NUCLEOTIDE SEQUENCE [LARGE SCALE GENOMIC DNA]</scope>
    <source>
        <strain evidence="1 2">Spb1</strain>
    </source>
</reference>
<name>A0A518GPB3_9PLAN</name>
<evidence type="ECO:0000313" key="1">
    <source>
        <dbReference type="EMBL" id="QDV30468.1"/>
    </source>
</evidence>
<dbReference type="RefSeq" id="WP_145299890.1">
    <property type="nucleotide sequence ID" value="NZ_CP036299.1"/>
</dbReference>
<dbReference type="EMBL" id="CP036299">
    <property type="protein sequence ID" value="QDV30468.1"/>
    <property type="molecule type" value="Genomic_DNA"/>
</dbReference>
<keyword evidence="2" id="KW-1185">Reference proteome</keyword>
<proteinExistence type="predicted"/>
<dbReference type="Proteomes" id="UP000315349">
    <property type="component" value="Chromosome"/>
</dbReference>
<sequence>MTRLYGLVLILAGVVYPIAAADIQPPVHPDEAKIVNAIIALEGHSVEVAEVPGWAKGGIVNRLKEYGIETTGLNSWGIRGKENHGLFFGCVYDLKGRVLALTGNGPWLRDESLRALKGMPDLRIIRFDHNGFLKNHPLSPLYSGTGFDALSDSQLVEIKLTLGINDAGMEQAARIKGLKSFTVVHSQVGEAGVKFFEGHPSLESFTVAEMGKVSQTSLASIAKMPKVTHVGFQEAFITYEGGFEHLLALKGRLKTLDLSMSVVNDADMKRVQADHPDAKIIVIPPAEIVRRHSGVANSLARIATGKAAEELKKAIEASSKK</sequence>
<dbReference type="KEGG" id="peh:Spb1_24020"/>
<organism evidence="1 2">
    <name type="scientific">Planctopirus ephydatiae</name>
    <dbReference type="NCBI Taxonomy" id="2528019"/>
    <lineage>
        <taxon>Bacteria</taxon>
        <taxon>Pseudomonadati</taxon>
        <taxon>Planctomycetota</taxon>
        <taxon>Planctomycetia</taxon>
        <taxon>Planctomycetales</taxon>
        <taxon>Planctomycetaceae</taxon>
        <taxon>Planctopirus</taxon>
    </lineage>
</organism>
<dbReference type="Gene3D" id="3.80.10.10">
    <property type="entry name" value="Ribonuclease Inhibitor"/>
    <property type="match status" value="1"/>
</dbReference>
<dbReference type="AlphaFoldDB" id="A0A518GPB3"/>
<accession>A0A518GPB3</accession>
<dbReference type="OrthoDB" id="252694at2"/>
<evidence type="ECO:0000313" key="2">
    <source>
        <dbReference type="Proteomes" id="UP000315349"/>
    </source>
</evidence>